<gene>
    <name evidence="1" type="ORF">Egran_06569</name>
</gene>
<keyword evidence="2" id="KW-1185">Reference proteome</keyword>
<reference evidence="1 2" key="1">
    <citation type="journal article" date="2015" name="Environ. Microbiol.">
        <title>Metagenome sequence of Elaphomyces granulatus from sporocarp tissue reveals Ascomycota ectomycorrhizal fingerprints of genome expansion and a Proteobacteria-rich microbiome.</title>
        <authorList>
            <person name="Quandt C.A."/>
            <person name="Kohler A."/>
            <person name="Hesse C.N."/>
            <person name="Sharpton T.J."/>
            <person name="Martin F."/>
            <person name="Spatafora J.W."/>
        </authorList>
    </citation>
    <scope>NUCLEOTIDE SEQUENCE [LARGE SCALE GENOMIC DNA]</scope>
    <source>
        <strain evidence="1 2">OSC145934</strain>
    </source>
</reference>
<protein>
    <recommendedName>
        <fullName evidence="3">Heterokaryon incompatibility domain-containing protein</fullName>
    </recommendedName>
</protein>
<sequence length="489" mass="54898">MCTQTLSSLLQHLCSSTDDAGGCCPSLETRQNSPHVSPDAISMQIPSHGDVCPYIVETYGQEPAFLTRQPLVPVTTNEPNTRASSLTITKEWMPSSTKGKPSIYMIGYFGSDHDPLKHEPLNSRGWTLQERLLAPRTLHYGSNQMFWECKECLLAEDGTPFSTTFFTVESIIQGQMIPFTYHGLPKHGGQLNGIEGLYNNTPHYARWDRGWLALIQNYSCRNLTREEDKLLALAGLAKLLSERTGDQYMAGLWYRHLEEDLCWRVYARKEILSTSGDAARARRIYGAKLSDVQRPKKYRAPSWTWASIDAGVVFIQMNFDHIVMSMKEEPVGTQLGLYGVLKAGWLQLRAPLLQLRPLSPGKQQLEPYGVPIEITCAAGVALGTAHFDDLYAFPANFDCFALFLDWGNALIVTRTDGRSPEYPGGNDNESQRKGKTGNEIGLARFIWTPQQREEARRGNEDLSNMKMHRGIRCHGPITDQDPKVLVTLI</sequence>
<evidence type="ECO:0000313" key="2">
    <source>
        <dbReference type="Proteomes" id="UP000243515"/>
    </source>
</evidence>
<name>A0A232LNC8_9EURO</name>
<comment type="caution">
    <text evidence="1">The sequence shown here is derived from an EMBL/GenBank/DDBJ whole genome shotgun (WGS) entry which is preliminary data.</text>
</comment>
<evidence type="ECO:0008006" key="3">
    <source>
        <dbReference type="Google" id="ProtNLM"/>
    </source>
</evidence>
<dbReference type="Proteomes" id="UP000243515">
    <property type="component" value="Unassembled WGS sequence"/>
</dbReference>
<accession>A0A232LNC8</accession>
<dbReference type="PANTHER" id="PTHR33112">
    <property type="entry name" value="DOMAIN PROTEIN, PUTATIVE-RELATED"/>
    <property type="match status" value="1"/>
</dbReference>
<proteinExistence type="predicted"/>
<dbReference type="EMBL" id="NPHW01006616">
    <property type="protein sequence ID" value="OXV05663.1"/>
    <property type="molecule type" value="Genomic_DNA"/>
</dbReference>
<dbReference type="OrthoDB" id="5125733at2759"/>
<dbReference type="PANTHER" id="PTHR33112:SF16">
    <property type="entry name" value="HETEROKARYON INCOMPATIBILITY DOMAIN-CONTAINING PROTEIN"/>
    <property type="match status" value="1"/>
</dbReference>
<evidence type="ECO:0000313" key="1">
    <source>
        <dbReference type="EMBL" id="OXV05663.1"/>
    </source>
</evidence>
<dbReference type="AlphaFoldDB" id="A0A232LNC8"/>
<organism evidence="1 2">
    <name type="scientific">Elaphomyces granulatus</name>
    <dbReference type="NCBI Taxonomy" id="519963"/>
    <lineage>
        <taxon>Eukaryota</taxon>
        <taxon>Fungi</taxon>
        <taxon>Dikarya</taxon>
        <taxon>Ascomycota</taxon>
        <taxon>Pezizomycotina</taxon>
        <taxon>Eurotiomycetes</taxon>
        <taxon>Eurotiomycetidae</taxon>
        <taxon>Eurotiales</taxon>
        <taxon>Elaphomycetaceae</taxon>
        <taxon>Elaphomyces</taxon>
    </lineage>
</organism>